<reference evidence="1" key="1">
    <citation type="submission" date="2018-05" db="EMBL/GenBank/DDBJ databases">
        <title>Draft genome of Mucuna pruriens seed.</title>
        <authorList>
            <person name="Nnadi N.E."/>
            <person name="Vos R."/>
            <person name="Hasami M.H."/>
            <person name="Devisetty U.K."/>
            <person name="Aguiy J.C."/>
        </authorList>
    </citation>
    <scope>NUCLEOTIDE SEQUENCE [LARGE SCALE GENOMIC DNA]</scope>
    <source>
        <strain evidence="1">JCA_2017</strain>
    </source>
</reference>
<protein>
    <submittedName>
        <fullName evidence="1">Uncharacterized protein</fullName>
    </submittedName>
</protein>
<accession>A0A371FXU9</accession>
<dbReference type="Proteomes" id="UP000257109">
    <property type="component" value="Unassembled WGS sequence"/>
</dbReference>
<keyword evidence="2" id="KW-1185">Reference proteome</keyword>
<organism evidence="1 2">
    <name type="scientific">Mucuna pruriens</name>
    <name type="common">Velvet bean</name>
    <name type="synonym">Dolichos pruriens</name>
    <dbReference type="NCBI Taxonomy" id="157652"/>
    <lineage>
        <taxon>Eukaryota</taxon>
        <taxon>Viridiplantae</taxon>
        <taxon>Streptophyta</taxon>
        <taxon>Embryophyta</taxon>
        <taxon>Tracheophyta</taxon>
        <taxon>Spermatophyta</taxon>
        <taxon>Magnoliopsida</taxon>
        <taxon>eudicotyledons</taxon>
        <taxon>Gunneridae</taxon>
        <taxon>Pentapetalae</taxon>
        <taxon>rosids</taxon>
        <taxon>fabids</taxon>
        <taxon>Fabales</taxon>
        <taxon>Fabaceae</taxon>
        <taxon>Papilionoideae</taxon>
        <taxon>50 kb inversion clade</taxon>
        <taxon>NPAAA clade</taxon>
        <taxon>indigoferoid/millettioid clade</taxon>
        <taxon>Phaseoleae</taxon>
        <taxon>Mucuna</taxon>
    </lineage>
</organism>
<dbReference type="AlphaFoldDB" id="A0A371FXU9"/>
<evidence type="ECO:0000313" key="2">
    <source>
        <dbReference type="Proteomes" id="UP000257109"/>
    </source>
</evidence>
<dbReference type="OrthoDB" id="1434147at2759"/>
<comment type="caution">
    <text evidence="1">The sequence shown here is derived from an EMBL/GenBank/DDBJ whole genome shotgun (WGS) entry which is preliminary data.</text>
</comment>
<gene>
    <name evidence="1" type="ORF">CR513_35995</name>
</gene>
<dbReference type="EMBL" id="QJKJ01007450">
    <property type="protein sequence ID" value="RDX83122.1"/>
    <property type="molecule type" value="Genomic_DNA"/>
</dbReference>
<sequence>LPTSLLVIDGKNYDKWCVQRKVIFDFQEVINIVNGFHELGDSFAEAQRKTYHEAKKKDYKTIQQCGDSTNFANITYVSTAKEANILEKSYTGAWLKKMENPEIIIVECVENFRCEIMEKVLRILTLRFDHN</sequence>
<feature type="non-terminal residue" evidence="1">
    <location>
        <position position="131"/>
    </location>
</feature>
<evidence type="ECO:0000313" key="1">
    <source>
        <dbReference type="EMBL" id="RDX83122.1"/>
    </source>
</evidence>
<proteinExistence type="predicted"/>
<name>A0A371FXU9_MUCPR</name>
<feature type="non-terminal residue" evidence="1">
    <location>
        <position position="1"/>
    </location>
</feature>